<dbReference type="AlphaFoldDB" id="A0A3P7INQ3"/>
<dbReference type="EMBL" id="UYYB01094596">
    <property type="protein sequence ID" value="VDM74710.1"/>
    <property type="molecule type" value="Genomic_DNA"/>
</dbReference>
<reference evidence="1 2" key="1">
    <citation type="submission" date="2018-11" db="EMBL/GenBank/DDBJ databases">
        <authorList>
            <consortium name="Pathogen Informatics"/>
        </authorList>
    </citation>
    <scope>NUCLEOTIDE SEQUENCE [LARGE SCALE GENOMIC DNA]</scope>
</reference>
<accession>A0A3P7INQ3</accession>
<keyword evidence="2" id="KW-1185">Reference proteome</keyword>
<evidence type="ECO:0000313" key="1">
    <source>
        <dbReference type="EMBL" id="VDM74710.1"/>
    </source>
</evidence>
<dbReference type="SUPFAM" id="SSF56219">
    <property type="entry name" value="DNase I-like"/>
    <property type="match status" value="1"/>
</dbReference>
<dbReference type="InterPro" id="IPR036691">
    <property type="entry name" value="Endo/exonu/phosph_ase_sf"/>
</dbReference>
<proteinExistence type="predicted"/>
<organism evidence="1 2">
    <name type="scientific">Strongylus vulgaris</name>
    <name type="common">Blood worm</name>
    <dbReference type="NCBI Taxonomy" id="40348"/>
    <lineage>
        <taxon>Eukaryota</taxon>
        <taxon>Metazoa</taxon>
        <taxon>Ecdysozoa</taxon>
        <taxon>Nematoda</taxon>
        <taxon>Chromadorea</taxon>
        <taxon>Rhabditida</taxon>
        <taxon>Rhabditina</taxon>
        <taxon>Rhabditomorpha</taxon>
        <taxon>Strongyloidea</taxon>
        <taxon>Strongylidae</taxon>
        <taxon>Strongylus</taxon>
    </lineage>
</organism>
<evidence type="ECO:0000313" key="2">
    <source>
        <dbReference type="Proteomes" id="UP000270094"/>
    </source>
</evidence>
<dbReference type="OrthoDB" id="410104at2759"/>
<name>A0A3P7INQ3_STRVU</name>
<gene>
    <name evidence="1" type="ORF">SVUK_LOCUS9708</name>
</gene>
<dbReference type="Proteomes" id="UP000270094">
    <property type="component" value="Unassembled WGS sequence"/>
</dbReference>
<sequence length="266" mass="29602">MGSLQERTRGVGRKGGGFTTLQNRLDCQKGKKNRPVMVYSLFVARTCLRVSYCEVSGAHRSAIACGQSLAGLGKTAKCEAAQDTTDFETNGHVNDLPWRFSQICTYNATRPTDFHALSDVAGCINYHVVALQGTESRKMDARRLSIALHQQTITIINCYCPTPAAVDSKLNAYYEDLEKIIRKETSFYKFVVGDFTAKIGMAEEGEHRVGRFGSKLRNKDGNRLVGLISNFFYHNTPMDIEIAQRYDSCGDRTLPPTKAGAYWTSQ</sequence>
<dbReference type="Gene3D" id="3.60.10.10">
    <property type="entry name" value="Endonuclease/exonuclease/phosphatase"/>
    <property type="match status" value="1"/>
</dbReference>
<evidence type="ECO:0008006" key="3">
    <source>
        <dbReference type="Google" id="ProtNLM"/>
    </source>
</evidence>
<protein>
    <recommendedName>
        <fullName evidence="3">Endonuclease/exonuclease/phosphatase domain-containing protein</fullName>
    </recommendedName>
</protein>